<dbReference type="InterPro" id="IPR011013">
    <property type="entry name" value="Gal_mutarotase_sf_dom"/>
</dbReference>
<gene>
    <name evidence="1" type="ORF">HDF09_001612</name>
</gene>
<comment type="caution">
    <text evidence="1">The sequence shown here is derived from an EMBL/GenBank/DDBJ whole genome shotgun (WGS) entry which is preliminary data.</text>
</comment>
<evidence type="ECO:0008006" key="3">
    <source>
        <dbReference type="Google" id="ProtNLM"/>
    </source>
</evidence>
<evidence type="ECO:0000313" key="2">
    <source>
        <dbReference type="Proteomes" id="UP000568106"/>
    </source>
</evidence>
<protein>
    <recommendedName>
        <fullName evidence="3">DUF4432 family protein</fullName>
    </recommendedName>
</protein>
<dbReference type="Gene3D" id="2.70.98.10">
    <property type="match status" value="1"/>
</dbReference>
<sequence length="321" mass="35234">MNEHEPLSLQNELLRIEVLPSFGGKISSLASMRTGEEFLLPPLNGYHPASPNADFSQSDGGGFDECLPSVARSESIADEHPIPDHGDLWRQRWQVDSQNAAITLHVDAVSRPLRLTRKISLKGSSVILDYDLFNRSNSPTTWLWSAHPLLRVDAGDHIVLPNGINELSVEYSAGNLFRTDSSIAWPLAKSTSGAIVDLSEVADKDGVTAHKLFARIGNLGWGGLYRRRISQGLILRFDPSALPFIGIWICSGAWPENGAKKQYTVALEPTTSNKDSLASAVHHGTACHLDSQEHFRWRLELQLAGASSPISFEDFCTEAKS</sequence>
<keyword evidence="2" id="KW-1185">Reference proteome</keyword>
<dbReference type="Proteomes" id="UP000568106">
    <property type="component" value="Unassembled WGS sequence"/>
</dbReference>
<organism evidence="1 2">
    <name type="scientific">Tunturiibacter empetritectus</name>
    <dbReference type="NCBI Taxonomy" id="3069691"/>
    <lineage>
        <taxon>Bacteria</taxon>
        <taxon>Pseudomonadati</taxon>
        <taxon>Acidobacteriota</taxon>
        <taxon>Terriglobia</taxon>
        <taxon>Terriglobales</taxon>
        <taxon>Acidobacteriaceae</taxon>
        <taxon>Tunturiibacter</taxon>
    </lineage>
</organism>
<dbReference type="GO" id="GO:0030246">
    <property type="term" value="F:carbohydrate binding"/>
    <property type="evidence" value="ECO:0007669"/>
    <property type="project" value="InterPro"/>
</dbReference>
<dbReference type="InterPro" id="IPR014718">
    <property type="entry name" value="GH-type_carb-bd"/>
</dbReference>
<proteinExistence type="predicted"/>
<dbReference type="AlphaFoldDB" id="A0A7W8IIT2"/>
<name>A0A7W8IIT2_9BACT</name>
<dbReference type="GO" id="GO:0003824">
    <property type="term" value="F:catalytic activity"/>
    <property type="evidence" value="ECO:0007669"/>
    <property type="project" value="InterPro"/>
</dbReference>
<accession>A0A7W8IIT2</accession>
<evidence type="ECO:0000313" key="1">
    <source>
        <dbReference type="EMBL" id="MBB5316943.1"/>
    </source>
</evidence>
<reference evidence="1" key="1">
    <citation type="submission" date="2020-08" db="EMBL/GenBank/DDBJ databases">
        <title>Genomic Encyclopedia of Type Strains, Phase IV (KMG-V): Genome sequencing to study the core and pangenomes of soil and plant-associated prokaryotes.</title>
        <authorList>
            <person name="Whitman W."/>
        </authorList>
    </citation>
    <scope>NUCLEOTIDE SEQUENCE [LARGE SCALE GENOMIC DNA]</scope>
    <source>
        <strain evidence="1">M8UP27</strain>
    </source>
</reference>
<dbReference type="EMBL" id="JACHDY010000002">
    <property type="protein sequence ID" value="MBB5316943.1"/>
    <property type="molecule type" value="Genomic_DNA"/>
</dbReference>
<dbReference type="GO" id="GO:0005975">
    <property type="term" value="P:carbohydrate metabolic process"/>
    <property type="evidence" value="ECO:0007669"/>
    <property type="project" value="InterPro"/>
</dbReference>
<dbReference type="SUPFAM" id="SSF74650">
    <property type="entry name" value="Galactose mutarotase-like"/>
    <property type="match status" value="1"/>
</dbReference>